<keyword evidence="4 5" id="KW-0472">Membrane</keyword>
<comment type="caution">
    <text evidence="6">The sequence shown here is derived from an EMBL/GenBank/DDBJ whole genome shotgun (WGS) entry which is preliminary data.</text>
</comment>
<evidence type="ECO:0000256" key="3">
    <source>
        <dbReference type="ARBA" id="ARBA00022989"/>
    </source>
</evidence>
<dbReference type="InterPro" id="IPR019109">
    <property type="entry name" value="MamF_MmsF"/>
</dbReference>
<evidence type="ECO:0000256" key="5">
    <source>
        <dbReference type="SAM" id="Phobius"/>
    </source>
</evidence>
<evidence type="ECO:0000256" key="2">
    <source>
        <dbReference type="ARBA" id="ARBA00022692"/>
    </source>
</evidence>
<organism evidence="6 7">
    <name type="scientific">Antribacter soli</name>
    <dbReference type="NCBI Taxonomy" id="2910976"/>
    <lineage>
        <taxon>Bacteria</taxon>
        <taxon>Bacillati</taxon>
        <taxon>Actinomycetota</taxon>
        <taxon>Actinomycetes</taxon>
        <taxon>Micrococcales</taxon>
        <taxon>Promicromonosporaceae</taxon>
        <taxon>Antribacter</taxon>
    </lineage>
</organism>
<gene>
    <name evidence="6" type="ORF">L1785_19485</name>
</gene>
<feature type="transmembrane region" description="Helical" evidence="5">
    <location>
        <begin position="22"/>
        <end position="45"/>
    </location>
</feature>
<dbReference type="Pfam" id="PF09685">
    <property type="entry name" value="MamF_MmsF"/>
    <property type="match status" value="1"/>
</dbReference>
<accession>A0AA41QJA6</accession>
<proteinExistence type="predicted"/>
<keyword evidence="7" id="KW-1185">Reference proteome</keyword>
<dbReference type="AlphaFoldDB" id="A0AA41QJA6"/>
<evidence type="ECO:0000256" key="1">
    <source>
        <dbReference type="ARBA" id="ARBA00004141"/>
    </source>
</evidence>
<dbReference type="EMBL" id="JAKGSG010000055">
    <property type="protein sequence ID" value="MCF4123159.1"/>
    <property type="molecule type" value="Genomic_DNA"/>
</dbReference>
<sequence>MSEPTPGGIPQQPLSESEAKQWAGLSHLLGGILGVLAPLIIWLVYKDRNNAYLNTEAKKSLNFQILVTIAYIVLTVTVIFSWAVFVPWALGLVYGIINFQAVNNGQPTKYLWDVAIVK</sequence>
<evidence type="ECO:0000313" key="7">
    <source>
        <dbReference type="Proteomes" id="UP001165405"/>
    </source>
</evidence>
<evidence type="ECO:0000313" key="6">
    <source>
        <dbReference type="EMBL" id="MCF4123159.1"/>
    </source>
</evidence>
<dbReference type="RefSeq" id="WP_236090971.1">
    <property type="nucleotide sequence ID" value="NZ_JAKGSG010000055.1"/>
</dbReference>
<evidence type="ECO:0000256" key="4">
    <source>
        <dbReference type="ARBA" id="ARBA00023136"/>
    </source>
</evidence>
<comment type="subcellular location">
    <subcellularLocation>
        <location evidence="1">Membrane</location>
        <topology evidence="1">Multi-pass membrane protein</topology>
    </subcellularLocation>
</comment>
<reference evidence="6" key="1">
    <citation type="submission" date="2022-01" db="EMBL/GenBank/DDBJ databases">
        <title>Antribacter sp. nov., isolated from Guizhou of China.</title>
        <authorList>
            <person name="Chengliang C."/>
            <person name="Ya Z."/>
        </authorList>
    </citation>
    <scope>NUCLEOTIDE SEQUENCE</scope>
    <source>
        <strain evidence="6">KLBMP 9083</strain>
    </source>
</reference>
<dbReference type="Proteomes" id="UP001165405">
    <property type="component" value="Unassembled WGS sequence"/>
</dbReference>
<keyword evidence="2 5" id="KW-0812">Transmembrane</keyword>
<keyword evidence="3 5" id="KW-1133">Transmembrane helix</keyword>
<protein>
    <submittedName>
        <fullName evidence="6">DUF4870 domain-containing protein</fullName>
    </submittedName>
</protein>
<feature type="transmembrane region" description="Helical" evidence="5">
    <location>
        <begin position="65"/>
        <end position="85"/>
    </location>
</feature>
<name>A0AA41QJA6_9MICO</name>